<evidence type="ECO:0000256" key="1">
    <source>
        <dbReference type="ARBA" id="ARBA00003590"/>
    </source>
</evidence>
<feature type="domain" description="Cytochrome c" evidence="10">
    <location>
        <begin position="26"/>
        <end position="136"/>
    </location>
</feature>
<dbReference type="InterPro" id="IPR036909">
    <property type="entry name" value="Cyt_c-like_dom_sf"/>
</dbReference>
<dbReference type="PANTHER" id="PTHR11961">
    <property type="entry name" value="CYTOCHROME C"/>
    <property type="match status" value="1"/>
</dbReference>
<keyword evidence="2" id="KW-0813">Transport</keyword>
<proteinExistence type="predicted"/>
<keyword evidence="6" id="KW-0249">Electron transport</keyword>
<dbReference type="RefSeq" id="WP_153345908.1">
    <property type="nucleotide sequence ID" value="NZ_WIVE01000062.1"/>
</dbReference>
<keyword evidence="7 8" id="KW-0408">Iron</keyword>
<dbReference type="InterPro" id="IPR009056">
    <property type="entry name" value="Cyt_c-like_dom"/>
</dbReference>
<dbReference type="Pfam" id="PF00034">
    <property type="entry name" value="Cytochrom_C"/>
    <property type="match status" value="1"/>
</dbReference>
<evidence type="ECO:0000256" key="9">
    <source>
        <dbReference type="SAM" id="SignalP"/>
    </source>
</evidence>
<evidence type="ECO:0000256" key="4">
    <source>
        <dbReference type="ARBA" id="ARBA00022617"/>
    </source>
</evidence>
<keyword evidence="3" id="KW-0602">Photosynthesis</keyword>
<dbReference type="PRINTS" id="PR00604">
    <property type="entry name" value="CYTCHRMECIAB"/>
</dbReference>
<evidence type="ECO:0000256" key="3">
    <source>
        <dbReference type="ARBA" id="ARBA00022531"/>
    </source>
</evidence>
<dbReference type="GO" id="GO:0015979">
    <property type="term" value="P:photosynthesis"/>
    <property type="evidence" value="ECO:0007669"/>
    <property type="project" value="UniProtKB-KW"/>
</dbReference>
<keyword evidence="9" id="KW-0732">Signal</keyword>
<dbReference type="GO" id="GO:0046872">
    <property type="term" value="F:metal ion binding"/>
    <property type="evidence" value="ECO:0007669"/>
    <property type="project" value="UniProtKB-KW"/>
</dbReference>
<evidence type="ECO:0000313" key="12">
    <source>
        <dbReference type="Proteomes" id="UP000434582"/>
    </source>
</evidence>
<name>A0A7X1ZHX7_9PROT</name>
<dbReference type="PROSITE" id="PS51007">
    <property type="entry name" value="CYTC"/>
    <property type="match status" value="1"/>
</dbReference>
<dbReference type="GO" id="GO:0009055">
    <property type="term" value="F:electron transfer activity"/>
    <property type="evidence" value="ECO:0007669"/>
    <property type="project" value="InterPro"/>
</dbReference>
<comment type="caution">
    <text evidence="11">The sequence shown here is derived from an EMBL/GenBank/DDBJ whole genome shotgun (WGS) entry which is preliminary data.</text>
</comment>
<dbReference type="Gene3D" id="1.10.760.10">
    <property type="entry name" value="Cytochrome c-like domain"/>
    <property type="match status" value="1"/>
</dbReference>
<evidence type="ECO:0000256" key="6">
    <source>
        <dbReference type="ARBA" id="ARBA00022982"/>
    </source>
</evidence>
<evidence type="ECO:0000256" key="7">
    <source>
        <dbReference type="ARBA" id="ARBA00023004"/>
    </source>
</evidence>
<keyword evidence="5 8" id="KW-0479">Metal-binding</keyword>
<evidence type="ECO:0000256" key="8">
    <source>
        <dbReference type="PROSITE-ProRule" id="PRU00433"/>
    </source>
</evidence>
<dbReference type="InterPro" id="IPR002327">
    <property type="entry name" value="Cyt_c_1A/1B"/>
</dbReference>
<sequence>MLKSVMAATGVLLSLGLGATAASAAGDVANGEKLANRFCKACHTFDEGGKHMVGPNLWGVVGREPGAAEGFTRYQAAPLFVQNGVEVWTEELLAEYIENVVTFRDTYGEGKPSAMVMAPLKPEMATDIVAYLATLK</sequence>
<dbReference type="AlphaFoldDB" id="A0A7X1ZHX7"/>
<evidence type="ECO:0000313" key="11">
    <source>
        <dbReference type="EMBL" id="MQX37936.1"/>
    </source>
</evidence>
<comment type="function">
    <text evidence="1">Cytochrome c2 is found mainly in purple, non-sulfur, photosynthetic bacteria where it functions as the electron donor to the oxidized bacteriochlorophyll in the photophosphorylation pathway. However, it may also have a role in the respiratory chain and is found in some non-photosynthetic bacteria.</text>
</comment>
<feature type="signal peptide" evidence="9">
    <location>
        <begin position="1"/>
        <end position="24"/>
    </location>
</feature>
<accession>A0A7X1ZHX7</accession>
<keyword evidence="12" id="KW-1185">Reference proteome</keyword>
<organism evidence="11 12">
    <name type="scientific">Roseospira navarrensis</name>
    <dbReference type="NCBI Taxonomy" id="140058"/>
    <lineage>
        <taxon>Bacteria</taxon>
        <taxon>Pseudomonadati</taxon>
        <taxon>Pseudomonadota</taxon>
        <taxon>Alphaproteobacteria</taxon>
        <taxon>Rhodospirillales</taxon>
        <taxon>Rhodospirillaceae</taxon>
        <taxon>Roseospira</taxon>
    </lineage>
</organism>
<dbReference type="GO" id="GO:0020037">
    <property type="term" value="F:heme binding"/>
    <property type="evidence" value="ECO:0007669"/>
    <property type="project" value="InterPro"/>
</dbReference>
<reference evidence="11 12" key="1">
    <citation type="submission" date="2019-10" db="EMBL/GenBank/DDBJ databases">
        <title>Draft whole-genome sequence of the purple nonsulfur photosynthetic bacterium Roseospira navarrensis DSM 15114.</title>
        <authorList>
            <person name="Kyndt J.A."/>
            <person name="Meyer T.E."/>
        </authorList>
    </citation>
    <scope>NUCLEOTIDE SEQUENCE [LARGE SCALE GENOMIC DNA]</scope>
    <source>
        <strain evidence="11 12">DSM 15114</strain>
    </source>
</reference>
<dbReference type="SUPFAM" id="SSF46626">
    <property type="entry name" value="Cytochrome c"/>
    <property type="match status" value="1"/>
</dbReference>
<evidence type="ECO:0000256" key="2">
    <source>
        <dbReference type="ARBA" id="ARBA00022448"/>
    </source>
</evidence>
<dbReference type="OrthoDB" id="9805828at2"/>
<evidence type="ECO:0000256" key="5">
    <source>
        <dbReference type="ARBA" id="ARBA00022723"/>
    </source>
</evidence>
<dbReference type="EMBL" id="WIVE01000062">
    <property type="protein sequence ID" value="MQX37936.1"/>
    <property type="molecule type" value="Genomic_DNA"/>
</dbReference>
<dbReference type="Proteomes" id="UP000434582">
    <property type="component" value="Unassembled WGS sequence"/>
</dbReference>
<gene>
    <name evidence="11" type="ORF">GHC57_15550</name>
</gene>
<feature type="chain" id="PRO_5031000750" evidence="9">
    <location>
        <begin position="25"/>
        <end position="136"/>
    </location>
</feature>
<protein>
    <submittedName>
        <fullName evidence="11">C-type cytochrome</fullName>
    </submittedName>
</protein>
<keyword evidence="4 8" id="KW-0349">Heme</keyword>
<evidence type="ECO:0000259" key="10">
    <source>
        <dbReference type="PROSITE" id="PS51007"/>
    </source>
</evidence>